<organism evidence="1 2">
    <name type="scientific">Azospirillum endophyticum</name>
    <dbReference type="NCBI Taxonomy" id="2800326"/>
    <lineage>
        <taxon>Bacteria</taxon>
        <taxon>Pseudomonadati</taxon>
        <taxon>Pseudomonadota</taxon>
        <taxon>Alphaproteobacteria</taxon>
        <taxon>Rhodospirillales</taxon>
        <taxon>Azospirillaceae</taxon>
        <taxon>Azospirillum</taxon>
    </lineage>
</organism>
<dbReference type="SUPFAM" id="SSF110296">
    <property type="entry name" value="Oligoxyloglucan reducing end-specific cellobiohydrolase"/>
    <property type="match status" value="1"/>
</dbReference>
<dbReference type="Proteomes" id="UP000652760">
    <property type="component" value="Unassembled WGS sequence"/>
</dbReference>
<dbReference type="Gene3D" id="2.130.10.10">
    <property type="entry name" value="YVTN repeat-like/Quinoprotein amine dehydrogenase"/>
    <property type="match status" value="1"/>
</dbReference>
<evidence type="ECO:0008006" key="3">
    <source>
        <dbReference type="Google" id="ProtNLM"/>
    </source>
</evidence>
<proteinExistence type="predicted"/>
<dbReference type="EMBL" id="JAENHM010000060">
    <property type="protein sequence ID" value="MBK1840215.1"/>
    <property type="molecule type" value="Genomic_DNA"/>
</dbReference>
<accession>A0ABS1F9V4</accession>
<dbReference type="InterPro" id="IPR015943">
    <property type="entry name" value="WD40/YVTN_repeat-like_dom_sf"/>
</dbReference>
<evidence type="ECO:0000313" key="1">
    <source>
        <dbReference type="EMBL" id="MBK1840215.1"/>
    </source>
</evidence>
<protein>
    <recommendedName>
        <fullName evidence="3">Photosynthesis system II assembly factor Ycf48/Hcf136-like domain-containing protein</fullName>
    </recommendedName>
</protein>
<dbReference type="SUPFAM" id="SSF63829">
    <property type="entry name" value="Calcium-dependent phosphotriesterase"/>
    <property type="match status" value="1"/>
</dbReference>
<name>A0ABS1F9V4_9PROT</name>
<dbReference type="RefSeq" id="WP_200196627.1">
    <property type="nucleotide sequence ID" value="NZ_JAENHM010000060.1"/>
</dbReference>
<evidence type="ECO:0000313" key="2">
    <source>
        <dbReference type="Proteomes" id="UP000652760"/>
    </source>
</evidence>
<comment type="caution">
    <text evidence="1">The sequence shown here is derived from an EMBL/GenBank/DDBJ whole genome shotgun (WGS) entry which is preliminary data.</text>
</comment>
<sequence>MDDFTPYRRPEVKGAILHRDALWLATLGGLFRWRDDRLEPVPGFAGRPVRALAAAPDGVLLATGERGAPLLVCDESGAILRRLPDLPAPEAKSLLVQDGVVFAGGKTGIWRLDGEDWTAVRSGRPYEVIGLAGEPGRILAFVKKQGPGRDPALAVSVDGGDRWRHVYEGSYADLARAVAGDLIVTQWGGPHRLGDAVVPRKEPVTAAAVGAGTVALIGGSKLELLHGGRCHMEMKHPAFAEAEILLLLGDHALVAGVQGALLVDLSTGLFRDLFGDLSGGAAADPSSAKVKKLFALDGGRLLVTASFGTFLSEDGGSGVWRPVHADWSVLDAAGVARAPDGVWWLAAQRGLFQSPDNGASWKHVKVTGRPHGFAELTGIAFAGGRLALATKAGLFLSGSGGPKDLRALPAFGRQLIDGLAVDGEARLIVASERVLYRVDPLDGTVERLADLPPGTEPLATADGRIWLAGKAGLFRLDGGTPVLVEAVAGPGELHASVGDGGLLAWRGDRAWLAAPGATPGAGDWRDVPDWPLGVKSAVPAAGSVIATDRQAIHRRPVA</sequence>
<gene>
    <name evidence="1" type="ORF">JHL17_22680</name>
</gene>
<keyword evidence="2" id="KW-1185">Reference proteome</keyword>
<reference evidence="2" key="1">
    <citation type="submission" date="2021-01" db="EMBL/GenBank/DDBJ databases">
        <title>Genome public.</title>
        <authorList>
            <person name="Liu C."/>
            <person name="Sun Q."/>
        </authorList>
    </citation>
    <scope>NUCLEOTIDE SEQUENCE [LARGE SCALE GENOMIC DNA]</scope>
    <source>
        <strain evidence="2">YIM B02556</strain>
    </source>
</reference>